<keyword evidence="1" id="KW-1133">Transmembrane helix</keyword>
<keyword evidence="1" id="KW-0812">Transmembrane</keyword>
<organism evidence="3 4">
    <name type="scientific">Scophthalmus maximus</name>
    <name type="common">Turbot</name>
    <name type="synonym">Psetta maxima</name>
    <dbReference type="NCBI Taxonomy" id="52904"/>
    <lineage>
        <taxon>Eukaryota</taxon>
        <taxon>Metazoa</taxon>
        <taxon>Chordata</taxon>
        <taxon>Craniata</taxon>
        <taxon>Vertebrata</taxon>
        <taxon>Euteleostomi</taxon>
        <taxon>Actinopterygii</taxon>
        <taxon>Neopterygii</taxon>
        <taxon>Teleostei</taxon>
        <taxon>Neoteleostei</taxon>
        <taxon>Acanthomorphata</taxon>
        <taxon>Carangaria</taxon>
        <taxon>Pleuronectiformes</taxon>
        <taxon>Pleuronectoidei</taxon>
        <taxon>Scophthalmidae</taxon>
        <taxon>Scophthalmus</taxon>
    </lineage>
</organism>
<evidence type="ECO:0000313" key="3">
    <source>
        <dbReference type="EMBL" id="AWP19825.1"/>
    </source>
</evidence>
<keyword evidence="2" id="KW-0732">Signal</keyword>
<evidence type="ECO:0000256" key="2">
    <source>
        <dbReference type="SAM" id="SignalP"/>
    </source>
</evidence>
<evidence type="ECO:0008006" key="5">
    <source>
        <dbReference type="Google" id="ProtNLM"/>
    </source>
</evidence>
<dbReference type="Proteomes" id="UP000246464">
    <property type="component" value="Chromosome 20"/>
</dbReference>
<gene>
    <name evidence="3" type="ORF">SMAX5B_008156</name>
</gene>
<dbReference type="EMBL" id="CP026262">
    <property type="protein sequence ID" value="AWP19825.1"/>
    <property type="molecule type" value="Genomic_DNA"/>
</dbReference>
<dbReference type="PANTHER" id="PTHR11422:SF5">
    <property type="entry name" value="DIVERSE IMMUNOGLOBULIN DOMAIN-CONTAINING PROTEIN 1.1 ISOFORM X1-RELATED"/>
    <property type="match status" value="1"/>
</dbReference>
<evidence type="ECO:0000256" key="1">
    <source>
        <dbReference type="SAM" id="Phobius"/>
    </source>
</evidence>
<dbReference type="GO" id="GO:0070374">
    <property type="term" value="P:positive regulation of ERK1 and ERK2 cascade"/>
    <property type="evidence" value="ECO:0007669"/>
    <property type="project" value="TreeGrafter"/>
</dbReference>
<protein>
    <recommendedName>
        <fullName evidence="5">Ig-like domain-containing protein</fullName>
    </recommendedName>
</protein>
<dbReference type="GO" id="GO:0009897">
    <property type="term" value="C:external side of plasma membrane"/>
    <property type="evidence" value="ECO:0007669"/>
    <property type="project" value="TreeGrafter"/>
</dbReference>
<keyword evidence="4" id="KW-1185">Reference proteome</keyword>
<dbReference type="PANTHER" id="PTHR11422">
    <property type="entry name" value="T-CELL SURFACE GLYCOPROTEIN CD4"/>
    <property type="match status" value="1"/>
</dbReference>
<proteinExistence type="predicted"/>
<dbReference type="GO" id="GO:1990782">
    <property type="term" value="F:protein tyrosine kinase binding"/>
    <property type="evidence" value="ECO:0007669"/>
    <property type="project" value="TreeGrafter"/>
</dbReference>
<dbReference type="GO" id="GO:0035723">
    <property type="term" value="P:interleukin-15-mediated signaling pathway"/>
    <property type="evidence" value="ECO:0007669"/>
    <property type="project" value="TreeGrafter"/>
</dbReference>
<dbReference type="OrthoDB" id="8896975at2759"/>
<accession>A0A2U9CT53</accession>
<dbReference type="GO" id="GO:0042110">
    <property type="term" value="P:T cell activation"/>
    <property type="evidence" value="ECO:0007669"/>
    <property type="project" value="TreeGrafter"/>
</dbReference>
<sequence length="306" mass="33736">MAGTALIGMGLLLLLSFIRAGVDGLIFAESGYDITFPCEEDTVCFHKWKIGTGRGQYIAIVSNGEIQRDQSEEEKCTLRFKDLTAEDVGRHHCQTGSNGSSPRDTHLAAPVLNLLPAKTVSLQCVFLTFVDQRHCYTVKRQWVRLTWVDVSGAKIQEDSQHQIIERSSCDITLTVKHQRPENKKFRCQARVADQVLTSVEFRVRAPALKGKGRGIAVDLEPEGQGRNQDTVGAAVGVVGCVVVTAVAAVFVLNRRRTNSQLPSEVQSSTNNVTNTDDVIYADIIVPIGSDRVWVNECETTEYACVR</sequence>
<feature type="chain" id="PRO_5015895915" description="Ig-like domain-containing protein" evidence="2">
    <location>
        <begin position="25"/>
        <end position="306"/>
    </location>
</feature>
<keyword evidence="1" id="KW-0472">Membrane</keyword>
<name>A0A2U9CT53_SCOMX</name>
<evidence type="ECO:0000313" key="4">
    <source>
        <dbReference type="Proteomes" id="UP000246464"/>
    </source>
</evidence>
<dbReference type="GO" id="GO:0042289">
    <property type="term" value="F:MHC class II protein binding"/>
    <property type="evidence" value="ECO:0007669"/>
    <property type="project" value="TreeGrafter"/>
</dbReference>
<feature type="signal peptide" evidence="2">
    <location>
        <begin position="1"/>
        <end position="24"/>
    </location>
</feature>
<dbReference type="GO" id="GO:0045121">
    <property type="term" value="C:membrane raft"/>
    <property type="evidence" value="ECO:0007669"/>
    <property type="project" value="TreeGrafter"/>
</dbReference>
<reference evidence="3 4" key="1">
    <citation type="submission" date="2017-12" db="EMBL/GenBank/DDBJ databases">
        <title>Integrating genomic resources of turbot (Scophthalmus maximus) in depth evaluation of genetic and physical mapping variation across individuals.</title>
        <authorList>
            <person name="Martinez P."/>
        </authorList>
    </citation>
    <scope>NUCLEOTIDE SEQUENCE [LARGE SCALE GENOMIC DNA]</scope>
</reference>
<feature type="transmembrane region" description="Helical" evidence="1">
    <location>
        <begin position="231"/>
        <end position="252"/>
    </location>
</feature>
<dbReference type="AlphaFoldDB" id="A0A2U9CT53"/>